<evidence type="ECO:0000313" key="18">
    <source>
        <dbReference type="Proteomes" id="UP001254608"/>
    </source>
</evidence>
<dbReference type="InterPro" id="IPR000531">
    <property type="entry name" value="Beta-barrel_TonB"/>
</dbReference>
<keyword evidence="11 12" id="KW-0998">Cell outer membrane</keyword>
<feature type="domain" description="TonB-dependent receptor plug" evidence="16">
    <location>
        <begin position="73"/>
        <end position="169"/>
    </location>
</feature>
<dbReference type="InterPro" id="IPR037066">
    <property type="entry name" value="Plug_dom_sf"/>
</dbReference>
<keyword evidence="17" id="KW-0675">Receptor</keyword>
<comment type="caution">
    <text evidence="17">The sequence shown here is derived from an EMBL/GenBank/DDBJ whole genome shotgun (WGS) entry which is preliminary data.</text>
</comment>
<keyword evidence="18" id="KW-1185">Reference proteome</keyword>
<organism evidence="17 18">
    <name type="scientific">Banduia mediterranea</name>
    <dbReference type="NCBI Taxonomy" id="3075609"/>
    <lineage>
        <taxon>Bacteria</taxon>
        <taxon>Pseudomonadati</taxon>
        <taxon>Pseudomonadota</taxon>
        <taxon>Gammaproteobacteria</taxon>
        <taxon>Nevskiales</taxon>
        <taxon>Algiphilaceae</taxon>
        <taxon>Banduia</taxon>
    </lineage>
</organism>
<keyword evidence="6 14" id="KW-0732">Signal</keyword>
<evidence type="ECO:0000256" key="3">
    <source>
        <dbReference type="ARBA" id="ARBA00022452"/>
    </source>
</evidence>
<feature type="signal peptide" evidence="14">
    <location>
        <begin position="1"/>
        <end position="30"/>
    </location>
</feature>
<evidence type="ECO:0000256" key="9">
    <source>
        <dbReference type="ARBA" id="ARBA00023077"/>
    </source>
</evidence>
<dbReference type="Pfam" id="PF00593">
    <property type="entry name" value="TonB_dep_Rec_b-barrel"/>
    <property type="match status" value="1"/>
</dbReference>
<dbReference type="PANTHER" id="PTHR32552:SF68">
    <property type="entry name" value="FERRICHROME OUTER MEMBRANE TRANSPORTER_PHAGE RECEPTOR"/>
    <property type="match status" value="1"/>
</dbReference>
<sequence length="817" mass="89586">MKRSKMAWNTQALALMMLGGSLAAPGTLLAQDADEEESSTELGTTVVEGEVNDQLEILPTEPNGSVFGFNKTLLETPRSVTSISNEMLNRFNLTELDDLVALSPGSFTQSFFGVAGSLDVRGTPGEVYFRGVRRIDNPGNYPTPIGATDRIDIVRGPASPIYGPSKIGGYLNFIPKSARADTGQYMPKAMGELNITRGSWDKDILTAEVGGPGKIGDKAFGYYVYAETEDSGSYYENSSTDQSIYQASFNMDLTPKSRIEFGGMYQEYEGNQVAGWNRLTQDLIDDGTYITGLPMSLDLDGDGLMSAAESVSQHLTVFLFENGIGTTSAEDINAQLDGNPYMALQNPGTTHIDGSQVLVQEDDELTDDVITLYFDFIHDFDSGLTMTNKSFYESLKNNNENQYGFSQFADTWAFEDQLIFAYQTMHGDKVEAAYQFSPSIRYQDFEHGDNFAFEYFDRRDITQPGSPVDRRSLATRDPGLEPYSSHTKGNFTDLAAAVLADYTFFSDIHLLAGARYDQIDVESTCIEGADCADIAGTQFDSSDDAFSWSGSLSYDIPKTGMTPYFTKSKQTTLIVGQGGQVPASIVMDGHAVADSELTEYGVKASLWGGRIYTTVAHFKQERVDYNAQDTVTNNTTEAKGWEFEFRGVINDNFAVTGAWTNLEVHNLTAAQNGNQFSFAGAEDLPEGVDPSRMFGGVAIGNVYDNESARKAGVPENIYSVYLIYTGTTGWMSGLTATVGATHVDSVYSGFSQSVKLPEYTLVNAGINYEMTHWTVGLSGKNLTNEEYYRSNFPDLFGSSVVLPETPRNWLVTLGYKF</sequence>
<evidence type="ECO:0000256" key="7">
    <source>
        <dbReference type="ARBA" id="ARBA00023004"/>
    </source>
</evidence>
<evidence type="ECO:0000256" key="1">
    <source>
        <dbReference type="ARBA" id="ARBA00004571"/>
    </source>
</evidence>
<keyword evidence="5 12" id="KW-0812">Transmembrane</keyword>
<evidence type="ECO:0000256" key="14">
    <source>
        <dbReference type="SAM" id="SignalP"/>
    </source>
</evidence>
<evidence type="ECO:0000256" key="13">
    <source>
        <dbReference type="RuleBase" id="RU003357"/>
    </source>
</evidence>
<evidence type="ECO:0000256" key="4">
    <source>
        <dbReference type="ARBA" id="ARBA00022496"/>
    </source>
</evidence>
<protein>
    <submittedName>
        <fullName evidence="17">TonB-dependent receptor</fullName>
    </submittedName>
</protein>
<keyword evidence="4" id="KW-0410">Iron transport</keyword>
<dbReference type="EMBL" id="JAVRIC010000017">
    <property type="protein sequence ID" value="MDT0498118.1"/>
    <property type="molecule type" value="Genomic_DNA"/>
</dbReference>
<dbReference type="Pfam" id="PF07715">
    <property type="entry name" value="Plug"/>
    <property type="match status" value="1"/>
</dbReference>
<accession>A0ABU2WKP9</accession>
<evidence type="ECO:0000256" key="10">
    <source>
        <dbReference type="ARBA" id="ARBA00023136"/>
    </source>
</evidence>
<keyword evidence="9 13" id="KW-0798">TonB box</keyword>
<keyword evidence="8" id="KW-0406">Ion transport</keyword>
<evidence type="ECO:0000256" key="2">
    <source>
        <dbReference type="ARBA" id="ARBA00022448"/>
    </source>
</evidence>
<dbReference type="PANTHER" id="PTHR32552">
    <property type="entry name" value="FERRICHROME IRON RECEPTOR-RELATED"/>
    <property type="match status" value="1"/>
</dbReference>
<proteinExistence type="inferred from homology"/>
<evidence type="ECO:0000256" key="5">
    <source>
        <dbReference type="ARBA" id="ARBA00022692"/>
    </source>
</evidence>
<keyword evidence="10 12" id="KW-0472">Membrane</keyword>
<comment type="similarity">
    <text evidence="12 13">Belongs to the TonB-dependent receptor family.</text>
</comment>
<comment type="subcellular location">
    <subcellularLocation>
        <location evidence="1 12">Cell outer membrane</location>
        <topology evidence="1 12">Multi-pass membrane protein</topology>
    </subcellularLocation>
</comment>
<evidence type="ECO:0000256" key="12">
    <source>
        <dbReference type="PROSITE-ProRule" id="PRU01360"/>
    </source>
</evidence>
<evidence type="ECO:0000256" key="6">
    <source>
        <dbReference type="ARBA" id="ARBA00022729"/>
    </source>
</evidence>
<dbReference type="PROSITE" id="PS52016">
    <property type="entry name" value="TONB_DEPENDENT_REC_3"/>
    <property type="match status" value="1"/>
</dbReference>
<keyword evidence="3 12" id="KW-1134">Transmembrane beta strand</keyword>
<dbReference type="Gene3D" id="2.40.170.20">
    <property type="entry name" value="TonB-dependent receptor, beta-barrel domain"/>
    <property type="match status" value="1"/>
</dbReference>
<evidence type="ECO:0000256" key="11">
    <source>
        <dbReference type="ARBA" id="ARBA00023237"/>
    </source>
</evidence>
<keyword evidence="7" id="KW-0408">Iron</keyword>
<dbReference type="Proteomes" id="UP001254608">
    <property type="component" value="Unassembled WGS sequence"/>
</dbReference>
<evidence type="ECO:0000313" key="17">
    <source>
        <dbReference type="EMBL" id="MDT0498118.1"/>
    </source>
</evidence>
<reference evidence="17 18" key="1">
    <citation type="submission" date="2023-09" db="EMBL/GenBank/DDBJ databases">
        <authorList>
            <person name="Rey-Velasco X."/>
        </authorList>
    </citation>
    <scope>NUCLEOTIDE SEQUENCE [LARGE SCALE GENOMIC DNA]</scope>
    <source>
        <strain evidence="17 18">W345</strain>
    </source>
</reference>
<name>A0ABU2WKP9_9GAMM</name>
<evidence type="ECO:0000256" key="8">
    <source>
        <dbReference type="ARBA" id="ARBA00023065"/>
    </source>
</evidence>
<dbReference type="InterPro" id="IPR012910">
    <property type="entry name" value="Plug_dom"/>
</dbReference>
<feature type="chain" id="PRO_5047297675" evidence="14">
    <location>
        <begin position="31"/>
        <end position="817"/>
    </location>
</feature>
<dbReference type="SUPFAM" id="SSF56935">
    <property type="entry name" value="Porins"/>
    <property type="match status" value="1"/>
</dbReference>
<evidence type="ECO:0000259" key="15">
    <source>
        <dbReference type="Pfam" id="PF00593"/>
    </source>
</evidence>
<gene>
    <name evidence="17" type="ORF">RM530_12190</name>
</gene>
<dbReference type="Gene3D" id="2.170.130.10">
    <property type="entry name" value="TonB-dependent receptor, plug domain"/>
    <property type="match status" value="1"/>
</dbReference>
<dbReference type="InterPro" id="IPR039426">
    <property type="entry name" value="TonB-dep_rcpt-like"/>
</dbReference>
<dbReference type="InterPro" id="IPR036942">
    <property type="entry name" value="Beta-barrel_TonB_sf"/>
</dbReference>
<feature type="domain" description="TonB-dependent receptor-like beta-barrel" evidence="15">
    <location>
        <begin position="347"/>
        <end position="782"/>
    </location>
</feature>
<keyword evidence="2 12" id="KW-0813">Transport</keyword>
<evidence type="ECO:0000259" key="16">
    <source>
        <dbReference type="Pfam" id="PF07715"/>
    </source>
</evidence>